<proteinExistence type="predicted"/>
<comment type="caution">
    <text evidence="2">The sequence shown here is derived from an EMBL/GenBank/DDBJ whole genome shotgun (WGS) entry which is preliminary data.</text>
</comment>
<name>A0ABU9BM96_9BURK</name>
<accession>A0ABU9BM96</accession>
<dbReference type="EMBL" id="JBBUTG010000004">
    <property type="protein sequence ID" value="MEK8031077.1"/>
    <property type="molecule type" value="Genomic_DNA"/>
</dbReference>
<feature type="transmembrane region" description="Helical" evidence="1">
    <location>
        <begin position="91"/>
        <end position="110"/>
    </location>
</feature>
<feature type="transmembrane region" description="Helical" evidence="1">
    <location>
        <begin position="249"/>
        <end position="266"/>
    </location>
</feature>
<dbReference type="RefSeq" id="WP_341425439.1">
    <property type="nucleotide sequence ID" value="NZ_JBBUTG010000004.1"/>
</dbReference>
<gene>
    <name evidence="2" type="ORF">AACH06_09650</name>
</gene>
<feature type="transmembrane region" description="Helical" evidence="1">
    <location>
        <begin position="217"/>
        <end position="237"/>
    </location>
</feature>
<feature type="transmembrane region" description="Helical" evidence="1">
    <location>
        <begin position="122"/>
        <end position="140"/>
    </location>
</feature>
<protein>
    <submittedName>
        <fullName evidence="2">Uncharacterized protein</fullName>
    </submittedName>
</protein>
<feature type="transmembrane region" description="Helical" evidence="1">
    <location>
        <begin position="55"/>
        <end position="71"/>
    </location>
</feature>
<reference evidence="2 3" key="1">
    <citation type="submission" date="2024-04" db="EMBL/GenBank/DDBJ databases">
        <title>Novel species of the genus Ideonella isolated from streams.</title>
        <authorList>
            <person name="Lu H."/>
        </authorList>
    </citation>
    <scope>NUCLEOTIDE SEQUENCE [LARGE SCALE GENOMIC DNA]</scope>
    <source>
        <strain evidence="2 3">DXS29W</strain>
    </source>
</reference>
<feature type="transmembrane region" description="Helical" evidence="1">
    <location>
        <begin position="272"/>
        <end position="294"/>
    </location>
</feature>
<feature type="transmembrane region" description="Helical" evidence="1">
    <location>
        <begin position="187"/>
        <end position="205"/>
    </location>
</feature>
<feature type="transmembrane region" description="Helical" evidence="1">
    <location>
        <begin position="320"/>
        <end position="338"/>
    </location>
</feature>
<evidence type="ECO:0000313" key="2">
    <source>
        <dbReference type="EMBL" id="MEK8031077.1"/>
    </source>
</evidence>
<keyword evidence="1" id="KW-1133">Transmembrane helix</keyword>
<organism evidence="2 3">
    <name type="scientific">Ideonella lacteola</name>
    <dbReference type="NCBI Taxonomy" id="2984193"/>
    <lineage>
        <taxon>Bacteria</taxon>
        <taxon>Pseudomonadati</taxon>
        <taxon>Pseudomonadota</taxon>
        <taxon>Betaproteobacteria</taxon>
        <taxon>Burkholderiales</taxon>
        <taxon>Sphaerotilaceae</taxon>
        <taxon>Ideonella</taxon>
    </lineage>
</organism>
<feature type="transmembrane region" description="Helical" evidence="1">
    <location>
        <begin position="146"/>
        <end position="166"/>
    </location>
</feature>
<dbReference type="Proteomes" id="UP001371218">
    <property type="component" value="Unassembled WGS sequence"/>
</dbReference>
<keyword evidence="3" id="KW-1185">Reference proteome</keyword>
<sequence length="374" mass="39639">MSTKPPSTVPAATSRRYSANSVAMTFDARLGDDTGALPSQQTATAPGSWLRSSHLLWLYLPTLPLTFWLLWCLHLPSGEPGSLMGAAPPTLILGLVFGVPHVLASFFAFADPRLASACSRPLWRGLAGAVAVIVLATLLLDDTERLGLMIVLTLLHVMGQQTGLAVGQARLARLAEGERGLRMAVMTWKALLSLLACAAALAVGGEELVGPLVPANPALLVAGTALCLSTPLAGWLGWNAQQRAGDARALLAIQITAAVAYGLVIADQPWFGVILLRWVHDATAFVLYGALAVAENRRQPTGNKLWAPLHHLGLGARSRAAVISVVIWPLAIAATALLAQLPGWIGLAFILTHYFAEPALWRRDSALRASVPLR</sequence>
<keyword evidence="1" id="KW-0472">Membrane</keyword>
<keyword evidence="1" id="KW-0812">Transmembrane</keyword>
<evidence type="ECO:0000256" key="1">
    <source>
        <dbReference type="SAM" id="Phobius"/>
    </source>
</evidence>
<evidence type="ECO:0000313" key="3">
    <source>
        <dbReference type="Proteomes" id="UP001371218"/>
    </source>
</evidence>